<evidence type="ECO:0000256" key="3">
    <source>
        <dbReference type="ARBA" id="ARBA00023163"/>
    </source>
</evidence>
<keyword evidence="8" id="KW-1185">Reference proteome</keyword>
<dbReference type="InterPro" id="IPR036388">
    <property type="entry name" value="WH-like_DNA-bd_sf"/>
</dbReference>
<evidence type="ECO:0000259" key="6">
    <source>
        <dbReference type="PROSITE" id="PS51078"/>
    </source>
</evidence>
<dbReference type="GO" id="GO:0003700">
    <property type="term" value="F:DNA-binding transcription factor activity"/>
    <property type="evidence" value="ECO:0007669"/>
    <property type="project" value="TreeGrafter"/>
</dbReference>
<feature type="domain" description="IclR-ED" evidence="6">
    <location>
        <begin position="75"/>
        <end position="253"/>
    </location>
</feature>
<comment type="caution">
    <text evidence="7">The sequence shown here is derived from an EMBL/GenBank/DDBJ whole genome shotgun (WGS) entry which is preliminary data.</text>
</comment>
<dbReference type="SUPFAM" id="SSF46785">
    <property type="entry name" value="Winged helix' DNA-binding domain"/>
    <property type="match status" value="1"/>
</dbReference>
<dbReference type="Proteomes" id="UP000545386">
    <property type="component" value="Unassembled WGS sequence"/>
</dbReference>
<feature type="domain" description="HTH iclR-type" evidence="5">
    <location>
        <begin position="13"/>
        <end position="74"/>
    </location>
</feature>
<dbReference type="Gene3D" id="3.30.450.40">
    <property type="match status" value="1"/>
</dbReference>
<sequence length="257" mass="26967">MAEDNETSANALVTPVIRGLKLLEYIVQGGNTQNLSEVGRLIDVNRVTVMRLLATLEHEGMIEKLPGGGHQVGLRYLTMSASALAGHDLIAAGRRVVRNLCQTLGFAAYLSLPDGQDIVYVVREMPPAGLVSLITIGSRVAAHRAAPGQAMLAARQALNGRGVPMAESSADTRHEQSAEQPEDVTPGSVVWRHSGLEQGISACAAAVLGPDGHPVAALSVAGPSARFDDASVQIQVAQKIMQAARQLSSISNISSIQ</sequence>
<dbReference type="GO" id="GO:0045892">
    <property type="term" value="P:negative regulation of DNA-templated transcription"/>
    <property type="evidence" value="ECO:0007669"/>
    <property type="project" value="TreeGrafter"/>
</dbReference>
<dbReference type="AlphaFoldDB" id="A0A842HM60"/>
<dbReference type="EMBL" id="JACJUU010000003">
    <property type="protein sequence ID" value="MBC2769387.1"/>
    <property type="molecule type" value="Genomic_DNA"/>
</dbReference>
<evidence type="ECO:0000256" key="2">
    <source>
        <dbReference type="ARBA" id="ARBA00023125"/>
    </source>
</evidence>
<keyword evidence="3" id="KW-0804">Transcription</keyword>
<dbReference type="PROSITE" id="PS51078">
    <property type="entry name" value="ICLR_ED"/>
    <property type="match status" value="1"/>
</dbReference>
<dbReference type="InterPro" id="IPR014757">
    <property type="entry name" value="Tscrpt_reg_IclR_C"/>
</dbReference>
<gene>
    <name evidence="7" type="ORF">GTU67_05585</name>
</gene>
<organism evidence="7 8">
    <name type="scientific">Pusillimonas minor</name>
    <dbReference type="NCBI Taxonomy" id="2697024"/>
    <lineage>
        <taxon>Bacteria</taxon>
        <taxon>Pseudomonadati</taxon>
        <taxon>Pseudomonadota</taxon>
        <taxon>Betaproteobacteria</taxon>
        <taxon>Burkholderiales</taxon>
        <taxon>Alcaligenaceae</taxon>
        <taxon>Pusillimonas</taxon>
    </lineage>
</organism>
<dbReference type="SUPFAM" id="SSF55781">
    <property type="entry name" value="GAF domain-like"/>
    <property type="match status" value="1"/>
</dbReference>
<keyword evidence="1" id="KW-0805">Transcription regulation</keyword>
<dbReference type="Gene3D" id="1.10.10.10">
    <property type="entry name" value="Winged helix-like DNA-binding domain superfamily/Winged helix DNA-binding domain"/>
    <property type="match status" value="1"/>
</dbReference>
<evidence type="ECO:0000256" key="4">
    <source>
        <dbReference type="SAM" id="MobiDB-lite"/>
    </source>
</evidence>
<accession>A0A842HM60</accession>
<dbReference type="InterPro" id="IPR050707">
    <property type="entry name" value="HTH_MetabolicPath_Reg"/>
</dbReference>
<dbReference type="InterPro" id="IPR036390">
    <property type="entry name" value="WH_DNA-bd_sf"/>
</dbReference>
<reference evidence="7 8" key="1">
    <citation type="submission" date="2020-08" db="EMBL/GenBank/DDBJ databases">
        <title>Paraeoetvoesia sp. YC-7-48 draft genome sequence.</title>
        <authorList>
            <person name="Yao L."/>
        </authorList>
    </citation>
    <scope>NUCLEOTIDE SEQUENCE [LARGE SCALE GENOMIC DNA]</scope>
    <source>
        <strain evidence="8">YC-7-48</strain>
    </source>
</reference>
<dbReference type="InterPro" id="IPR029016">
    <property type="entry name" value="GAF-like_dom_sf"/>
</dbReference>
<protein>
    <submittedName>
        <fullName evidence="7">IclR family transcriptional regulator</fullName>
    </submittedName>
</protein>
<dbReference type="Pfam" id="PF01614">
    <property type="entry name" value="IclR_C"/>
    <property type="match status" value="2"/>
</dbReference>
<evidence type="ECO:0000256" key="1">
    <source>
        <dbReference type="ARBA" id="ARBA00023015"/>
    </source>
</evidence>
<evidence type="ECO:0000313" key="7">
    <source>
        <dbReference type="EMBL" id="MBC2769387.1"/>
    </source>
</evidence>
<evidence type="ECO:0000259" key="5">
    <source>
        <dbReference type="PROSITE" id="PS51077"/>
    </source>
</evidence>
<dbReference type="SMART" id="SM00346">
    <property type="entry name" value="HTH_ICLR"/>
    <property type="match status" value="1"/>
</dbReference>
<keyword evidence="2" id="KW-0238">DNA-binding</keyword>
<dbReference type="GO" id="GO:0003677">
    <property type="term" value="F:DNA binding"/>
    <property type="evidence" value="ECO:0007669"/>
    <property type="project" value="UniProtKB-KW"/>
</dbReference>
<dbReference type="PANTHER" id="PTHR30136:SF24">
    <property type="entry name" value="HTH-TYPE TRANSCRIPTIONAL REPRESSOR ALLR"/>
    <property type="match status" value="1"/>
</dbReference>
<proteinExistence type="predicted"/>
<name>A0A842HM60_9BURK</name>
<feature type="region of interest" description="Disordered" evidence="4">
    <location>
        <begin position="162"/>
        <end position="186"/>
    </location>
</feature>
<evidence type="ECO:0000313" key="8">
    <source>
        <dbReference type="Proteomes" id="UP000545386"/>
    </source>
</evidence>
<dbReference type="InterPro" id="IPR005471">
    <property type="entry name" value="Tscrpt_reg_IclR_N"/>
</dbReference>
<dbReference type="RefSeq" id="WP_185779125.1">
    <property type="nucleotide sequence ID" value="NZ_JACJUU010000003.1"/>
</dbReference>
<dbReference type="PROSITE" id="PS51077">
    <property type="entry name" value="HTH_ICLR"/>
    <property type="match status" value="1"/>
</dbReference>
<dbReference type="PANTHER" id="PTHR30136">
    <property type="entry name" value="HELIX-TURN-HELIX TRANSCRIPTIONAL REGULATOR, ICLR FAMILY"/>
    <property type="match status" value="1"/>
</dbReference>
<dbReference type="Pfam" id="PF09339">
    <property type="entry name" value="HTH_IclR"/>
    <property type="match status" value="1"/>
</dbReference>